<dbReference type="GO" id="GO:0005886">
    <property type="term" value="C:plasma membrane"/>
    <property type="evidence" value="ECO:0007669"/>
    <property type="project" value="UniProtKB-SubCell"/>
</dbReference>
<keyword evidence="4 7" id="KW-1133">Transmembrane helix</keyword>
<feature type="transmembrane region" description="Helical" evidence="7">
    <location>
        <begin position="166"/>
        <end position="184"/>
    </location>
</feature>
<keyword evidence="3 7" id="KW-0812">Transmembrane</keyword>
<organism evidence="9 10">
    <name type="scientific">Pustulibacterium marinum</name>
    <dbReference type="NCBI Taxonomy" id="1224947"/>
    <lineage>
        <taxon>Bacteria</taxon>
        <taxon>Pseudomonadati</taxon>
        <taxon>Bacteroidota</taxon>
        <taxon>Flavobacteriia</taxon>
        <taxon>Flavobacteriales</taxon>
        <taxon>Flavobacteriaceae</taxon>
        <taxon>Pustulibacterium</taxon>
    </lineage>
</organism>
<comment type="subcellular location">
    <subcellularLocation>
        <location evidence="1">Cell membrane</location>
        <topology evidence="1">Multi-pass membrane protein</topology>
    </subcellularLocation>
</comment>
<feature type="transmembrane region" description="Helical" evidence="7">
    <location>
        <begin position="142"/>
        <end position="159"/>
    </location>
</feature>
<name>A0A1I7EVH8_9FLAO</name>
<comment type="similarity">
    <text evidence="6">Belongs to the ThrE exporter (TC 2.A.79) family.</text>
</comment>
<evidence type="ECO:0000256" key="5">
    <source>
        <dbReference type="ARBA" id="ARBA00023136"/>
    </source>
</evidence>
<dbReference type="RefSeq" id="WP_093022003.1">
    <property type="nucleotide sequence ID" value="NZ_FPBK01000001.1"/>
</dbReference>
<dbReference type="AlphaFoldDB" id="A0A1I7EVH8"/>
<protein>
    <submittedName>
        <fullName evidence="9">Uncharacterized membrane protein YjjP, DUF1212 family</fullName>
    </submittedName>
</protein>
<dbReference type="PANTHER" id="PTHR34390">
    <property type="entry name" value="UPF0442 PROTEIN YJJB-RELATED"/>
    <property type="match status" value="1"/>
</dbReference>
<dbReference type="GO" id="GO:0022857">
    <property type="term" value="F:transmembrane transporter activity"/>
    <property type="evidence" value="ECO:0007669"/>
    <property type="project" value="InterPro"/>
</dbReference>
<dbReference type="InterPro" id="IPR010619">
    <property type="entry name" value="ThrE-like_N"/>
</dbReference>
<evidence type="ECO:0000256" key="6">
    <source>
        <dbReference type="ARBA" id="ARBA00034125"/>
    </source>
</evidence>
<dbReference type="Proteomes" id="UP000199138">
    <property type="component" value="Unassembled WGS sequence"/>
</dbReference>
<evidence type="ECO:0000256" key="1">
    <source>
        <dbReference type="ARBA" id="ARBA00004651"/>
    </source>
</evidence>
<feature type="transmembrane region" description="Helical" evidence="7">
    <location>
        <begin position="196"/>
        <end position="214"/>
    </location>
</feature>
<gene>
    <name evidence="9" type="ORF">SAMN05216480_101296</name>
</gene>
<feature type="domain" description="Threonine/serine exporter-like N-terminal" evidence="8">
    <location>
        <begin position="12"/>
        <end position="249"/>
    </location>
</feature>
<evidence type="ECO:0000256" key="7">
    <source>
        <dbReference type="SAM" id="Phobius"/>
    </source>
</evidence>
<sequence>MKRQEPAAVSSILLETGTLLMSSGANTNRVRITMKRIAESYGYQADFLITHRAIMLTLKQDENQFYNEIKQAAHFAPNFRIVSGLSRLSWQIKEEQLSTNAVINEISRLKSLQHFPRWQVLCMVALACSSFCRLAGGNFLEMMIVFMASFTGLFVKQELGKRKVNVYMGVFLASFITTMISGGVELLHPYEHDNMAFITSILYLIPGIPLINSMMDILDGYSLNGIVRAVTGFAISFAIAAGLLIALLIYHVV</sequence>
<accession>A0A1I7EVH8</accession>
<feature type="transmembrane region" description="Helical" evidence="7">
    <location>
        <begin position="226"/>
        <end position="250"/>
    </location>
</feature>
<evidence type="ECO:0000313" key="10">
    <source>
        <dbReference type="Proteomes" id="UP000199138"/>
    </source>
</evidence>
<proteinExistence type="inferred from homology"/>
<dbReference type="GO" id="GO:0015744">
    <property type="term" value="P:succinate transport"/>
    <property type="evidence" value="ECO:0007669"/>
    <property type="project" value="TreeGrafter"/>
</dbReference>
<reference evidence="9 10" key="1">
    <citation type="submission" date="2016-10" db="EMBL/GenBank/DDBJ databases">
        <authorList>
            <person name="de Groot N.N."/>
        </authorList>
    </citation>
    <scope>NUCLEOTIDE SEQUENCE [LARGE SCALE GENOMIC DNA]</scope>
    <source>
        <strain evidence="9 10">CGMCC 1.12333</strain>
    </source>
</reference>
<keyword evidence="5 7" id="KW-0472">Membrane</keyword>
<keyword evidence="2" id="KW-1003">Cell membrane</keyword>
<dbReference type="InterPro" id="IPR050539">
    <property type="entry name" value="ThrE_Dicarb/AminoAcid_Exp"/>
</dbReference>
<evidence type="ECO:0000259" key="8">
    <source>
        <dbReference type="Pfam" id="PF06738"/>
    </source>
</evidence>
<dbReference type="EMBL" id="FPBK01000001">
    <property type="protein sequence ID" value="SFU27921.1"/>
    <property type="molecule type" value="Genomic_DNA"/>
</dbReference>
<evidence type="ECO:0000256" key="4">
    <source>
        <dbReference type="ARBA" id="ARBA00022989"/>
    </source>
</evidence>
<evidence type="ECO:0000256" key="2">
    <source>
        <dbReference type="ARBA" id="ARBA00022475"/>
    </source>
</evidence>
<dbReference type="Pfam" id="PF06738">
    <property type="entry name" value="ThrE"/>
    <property type="match status" value="1"/>
</dbReference>
<evidence type="ECO:0000313" key="9">
    <source>
        <dbReference type="EMBL" id="SFU27921.1"/>
    </source>
</evidence>
<keyword evidence="10" id="KW-1185">Reference proteome</keyword>
<dbReference type="STRING" id="1224947.SAMN05216480_101296"/>
<evidence type="ECO:0000256" key="3">
    <source>
        <dbReference type="ARBA" id="ARBA00022692"/>
    </source>
</evidence>
<dbReference type="PANTHER" id="PTHR34390:SF2">
    <property type="entry name" value="SUCCINATE TRANSPORTER SUBUNIT YJJP-RELATED"/>
    <property type="match status" value="1"/>
</dbReference>
<dbReference type="OrthoDB" id="9813917at2"/>